<keyword evidence="4" id="KW-1185">Reference proteome</keyword>
<proteinExistence type="predicted"/>
<sequence>MHASYGIRSAKIMSDGEHNSMKNVVFEEAASPASPPSSGADSSATSPLSTTTAISTSPYLHKVTTRRHEFLHESQTNNNLLESNALKISSHKSKVFVFLWDLYSAFRLFGVLLISMETFVGCALTIGATLLAYYMSPKVAVSEEQWDGTLPTILLSFATVTPLIQSISMAFNRREAALRGLASYRSAMYHIYMAQASWDWGECGKKGGRRSCVENTDDLKSVQEVEEVKEGGDGSEEDTTTLPPKPIDWINHADNLLCQLIHLSDSLSHYLALPTASRTHHRATKLGEREAKTLVFTGRKIFALNAAGRIFMISQLTEALKYRGLPGNEASRIRQWEQYLSVSMENMRLIKEYRTPQSLRLFGRVFTLLLPPLYATSFAQTAIDTESIVFGCIIGAVTSLALTSLFEAVRQLEDPFARGFTFDGIDVTEELQVLAYEELMVARSMVFPDAEEFVLKEDTKAKKAVGLDRKSRHYCEDCARIIKAS</sequence>
<evidence type="ECO:0000313" key="3">
    <source>
        <dbReference type="EMBL" id="KAK1740076.1"/>
    </source>
</evidence>
<evidence type="ECO:0000256" key="2">
    <source>
        <dbReference type="SAM" id="Phobius"/>
    </source>
</evidence>
<evidence type="ECO:0000313" key="4">
    <source>
        <dbReference type="Proteomes" id="UP001224775"/>
    </source>
</evidence>
<dbReference type="Proteomes" id="UP001224775">
    <property type="component" value="Unassembled WGS sequence"/>
</dbReference>
<feature type="transmembrane region" description="Helical" evidence="2">
    <location>
        <begin position="108"/>
        <end position="133"/>
    </location>
</feature>
<gene>
    <name evidence="3" type="ORF">QTG54_009026</name>
</gene>
<accession>A0AAD8Y5H0</accession>
<keyword evidence="2" id="KW-0812">Transmembrane</keyword>
<feature type="transmembrane region" description="Helical" evidence="2">
    <location>
        <begin position="361"/>
        <end position="382"/>
    </location>
</feature>
<dbReference type="AlphaFoldDB" id="A0AAD8Y5H0"/>
<keyword evidence="2" id="KW-1133">Transmembrane helix</keyword>
<reference evidence="3" key="1">
    <citation type="submission" date="2023-06" db="EMBL/GenBank/DDBJ databases">
        <title>Survivors Of The Sea: Transcriptome response of Skeletonema marinoi to long-term dormancy.</title>
        <authorList>
            <person name="Pinder M.I.M."/>
            <person name="Kourtchenko O."/>
            <person name="Robertson E.K."/>
            <person name="Larsson T."/>
            <person name="Maumus F."/>
            <person name="Osuna-Cruz C.M."/>
            <person name="Vancaester E."/>
            <person name="Stenow R."/>
            <person name="Vandepoele K."/>
            <person name="Ploug H."/>
            <person name="Bruchert V."/>
            <person name="Godhe A."/>
            <person name="Topel M."/>
        </authorList>
    </citation>
    <scope>NUCLEOTIDE SEQUENCE</scope>
    <source>
        <strain evidence="3">R05AC</strain>
    </source>
</reference>
<comment type="caution">
    <text evidence="3">The sequence shown here is derived from an EMBL/GenBank/DDBJ whole genome shotgun (WGS) entry which is preliminary data.</text>
</comment>
<feature type="transmembrane region" description="Helical" evidence="2">
    <location>
        <begin position="153"/>
        <end position="171"/>
    </location>
</feature>
<dbReference type="PANTHER" id="PTHR36970">
    <property type="entry name" value="UNNAMED PRODUCT"/>
    <property type="match status" value="1"/>
</dbReference>
<dbReference type="PANTHER" id="PTHR36970:SF1">
    <property type="entry name" value="BESTROPHIN HOMOLOG"/>
    <property type="match status" value="1"/>
</dbReference>
<dbReference type="EMBL" id="JATAAI010000016">
    <property type="protein sequence ID" value="KAK1740076.1"/>
    <property type="molecule type" value="Genomic_DNA"/>
</dbReference>
<protein>
    <submittedName>
        <fullName evidence="3">Uncharacterized protein</fullName>
    </submittedName>
</protein>
<feature type="compositionally biased region" description="Low complexity" evidence="1">
    <location>
        <begin position="29"/>
        <end position="51"/>
    </location>
</feature>
<organism evidence="3 4">
    <name type="scientific">Skeletonema marinoi</name>
    <dbReference type="NCBI Taxonomy" id="267567"/>
    <lineage>
        <taxon>Eukaryota</taxon>
        <taxon>Sar</taxon>
        <taxon>Stramenopiles</taxon>
        <taxon>Ochrophyta</taxon>
        <taxon>Bacillariophyta</taxon>
        <taxon>Coscinodiscophyceae</taxon>
        <taxon>Thalassiosirophycidae</taxon>
        <taxon>Thalassiosirales</taxon>
        <taxon>Skeletonemataceae</taxon>
        <taxon>Skeletonema</taxon>
        <taxon>Skeletonema marinoi-dohrnii complex</taxon>
    </lineage>
</organism>
<keyword evidence="2" id="KW-0472">Membrane</keyword>
<evidence type="ECO:0000256" key="1">
    <source>
        <dbReference type="SAM" id="MobiDB-lite"/>
    </source>
</evidence>
<feature type="region of interest" description="Disordered" evidence="1">
    <location>
        <begin position="28"/>
        <end position="51"/>
    </location>
</feature>
<feature type="transmembrane region" description="Helical" evidence="2">
    <location>
        <begin position="388"/>
        <end position="409"/>
    </location>
</feature>
<name>A0AAD8Y5H0_9STRA</name>